<dbReference type="SUPFAM" id="SSF53383">
    <property type="entry name" value="PLP-dependent transferases"/>
    <property type="match status" value="1"/>
</dbReference>
<comment type="similarity">
    <text evidence="3">Belongs to the class-III pyridoxal-phosphate-dependent aminotransferase family.</text>
</comment>
<dbReference type="Gene3D" id="3.90.1150.10">
    <property type="entry name" value="Aspartate Aminotransferase, domain 1"/>
    <property type="match status" value="1"/>
</dbReference>
<dbReference type="AlphaFoldDB" id="A0A4R7W020"/>
<sequence length="435" mass="46231">MTGVINQDMALDDVLGEVRNRFAAANPGSRAAHDTASAVMPGGNTRTTLFYPPFPLTMAGAEGCRLTDLDGHTYVDLLGDYTAGLYGHSNHIIRKAVESALDGGWNLGAHGEREARLAAVLCARFPSLDLVRFTNSGTEANLLALATATTRTGRGTILVFEGGYHGAVLTFAGGGSPVNVPHRFVVGHYNDLDAAAALADEHAADLAAILVEPVLGAGGCVPATRAFLELLRRKATETGAVLVFDEVMTSRMSGGGMQELLGITPDLTTLGKYAGGGMSFGAFGGRRELMSMYDPRRPGAVPHAGTFNNNVFSMTAGYVGLTELFPPQVSEALFARGERLRTRLGELSTELRWTGVGSMMTVHFQREPIASARDMRPTPELNELFHLDMLHRGFHLARRGMIALSLEVGDAECDAFVEAVAGFLTDHGCHLASAV</sequence>
<dbReference type="GO" id="GO:0030170">
    <property type="term" value="F:pyridoxal phosphate binding"/>
    <property type="evidence" value="ECO:0007669"/>
    <property type="project" value="InterPro"/>
</dbReference>
<dbReference type="GO" id="GO:0008483">
    <property type="term" value="F:transaminase activity"/>
    <property type="evidence" value="ECO:0007669"/>
    <property type="project" value="InterPro"/>
</dbReference>
<evidence type="ECO:0000256" key="3">
    <source>
        <dbReference type="RuleBase" id="RU003560"/>
    </source>
</evidence>
<evidence type="ECO:0000313" key="5">
    <source>
        <dbReference type="Proteomes" id="UP000294927"/>
    </source>
</evidence>
<accession>A0A4R7W020</accession>
<dbReference type="Pfam" id="PF00202">
    <property type="entry name" value="Aminotran_3"/>
    <property type="match status" value="1"/>
</dbReference>
<dbReference type="Gene3D" id="3.40.640.10">
    <property type="entry name" value="Type I PLP-dependent aspartate aminotransferase-like (Major domain)"/>
    <property type="match status" value="1"/>
</dbReference>
<dbReference type="InterPro" id="IPR015421">
    <property type="entry name" value="PyrdxlP-dep_Trfase_major"/>
</dbReference>
<proteinExistence type="inferred from homology"/>
<comment type="cofactor">
    <cofactor evidence="1">
        <name>pyridoxal 5'-phosphate</name>
        <dbReference type="ChEBI" id="CHEBI:597326"/>
    </cofactor>
</comment>
<reference evidence="4 5" key="1">
    <citation type="submission" date="2019-03" db="EMBL/GenBank/DDBJ databases">
        <title>Genomic Encyclopedia of Archaeal and Bacterial Type Strains, Phase II (KMG-II): from individual species to whole genera.</title>
        <authorList>
            <person name="Goeker M."/>
        </authorList>
    </citation>
    <scope>NUCLEOTIDE SEQUENCE [LARGE SCALE GENOMIC DNA]</scope>
    <source>
        <strain evidence="4 5">DSM 45499</strain>
    </source>
</reference>
<name>A0A4R7W020_9PSEU</name>
<dbReference type="PANTHER" id="PTHR43713:SF3">
    <property type="entry name" value="GLUTAMATE-1-SEMIALDEHYDE 2,1-AMINOMUTASE 1, CHLOROPLASTIC-RELATED"/>
    <property type="match status" value="1"/>
</dbReference>
<keyword evidence="2 3" id="KW-0663">Pyridoxal phosphate</keyword>
<keyword evidence="5" id="KW-1185">Reference proteome</keyword>
<protein>
    <submittedName>
        <fullName evidence="4">Glutamate-1-semialdehyde 2,1-aminomutase</fullName>
    </submittedName>
</protein>
<dbReference type="InterPro" id="IPR005814">
    <property type="entry name" value="Aminotrans_3"/>
</dbReference>
<evidence type="ECO:0000256" key="2">
    <source>
        <dbReference type="ARBA" id="ARBA00022898"/>
    </source>
</evidence>
<organism evidence="4 5">
    <name type="scientific">Actinophytocola oryzae</name>
    <dbReference type="NCBI Taxonomy" id="502181"/>
    <lineage>
        <taxon>Bacteria</taxon>
        <taxon>Bacillati</taxon>
        <taxon>Actinomycetota</taxon>
        <taxon>Actinomycetes</taxon>
        <taxon>Pseudonocardiales</taxon>
        <taxon>Pseudonocardiaceae</taxon>
    </lineage>
</organism>
<evidence type="ECO:0000256" key="1">
    <source>
        <dbReference type="ARBA" id="ARBA00001933"/>
    </source>
</evidence>
<evidence type="ECO:0000313" key="4">
    <source>
        <dbReference type="EMBL" id="TDV54867.1"/>
    </source>
</evidence>
<dbReference type="EMBL" id="SOCP01000003">
    <property type="protein sequence ID" value="TDV54867.1"/>
    <property type="molecule type" value="Genomic_DNA"/>
</dbReference>
<dbReference type="PANTHER" id="PTHR43713">
    <property type="entry name" value="GLUTAMATE-1-SEMIALDEHYDE 2,1-AMINOMUTASE"/>
    <property type="match status" value="1"/>
</dbReference>
<comment type="caution">
    <text evidence="4">The sequence shown here is derived from an EMBL/GenBank/DDBJ whole genome shotgun (WGS) entry which is preliminary data.</text>
</comment>
<dbReference type="Proteomes" id="UP000294927">
    <property type="component" value="Unassembled WGS sequence"/>
</dbReference>
<gene>
    <name evidence="4" type="ORF">CLV71_103108</name>
</gene>
<dbReference type="InterPro" id="IPR015422">
    <property type="entry name" value="PyrdxlP-dep_Trfase_small"/>
</dbReference>
<dbReference type="InterPro" id="IPR015424">
    <property type="entry name" value="PyrdxlP-dep_Trfase"/>
</dbReference>